<dbReference type="EMBL" id="MLFT02000010">
    <property type="protein sequence ID" value="PHT36764.1"/>
    <property type="molecule type" value="Genomic_DNA"/>
</dbReference>
<dbReference type="Proteomes" id="UP000224567">
    <property type="component" value="Unassembled WGS sequence"/>
</dbReference>
<accession>A0A2G2VUX7</accession>
<evidence type="ECO:0000313" key="1">
    <source>
        <dbReference type="EMBL" id="PHT36764.1"/>
    </source>
</evidence>
<organism evidence="1 2">
    <name type="scientific">Capsicum baccatum</name>
    <name type="common">Peruvian pepper</name>
    <dbReference type="NCBI Taxonomy" id="33114"/>
    <lineage>
        <taxon>Eukaryota</taxon>
        <taxon>Viridiplantae</taxon>
        <taxon>Streptophyta</taxon>
        <taxon>Embryophyta</taxon>
        <taxon>Tracheophyta</taxon>
        <taxon>Spermatophyta</taxon>
        <taxon>Magnoliopsida</taxon>
        <taxon>eudicotyledons</taxon>
        <taxon>Gunneridae</taxon>
        <taxon>Pentapetalae</taxon>
        <taxon>asterids</taxon>
        <taxon>lamiids</taxon>
        <taxon>Solanales</taxon>
        <taxon>Solanaceae</taxon>
        <taxon>Solanoideae</taxon>
        <taxon>Capsiceae</taxon>
        <taxon>Capsicum</taxon>
    </lineage>
</organism>
<dbReference type="AlphaFoldDB" id="A0A2G2VUX7"/>
<sequence>MVNFPIEIIGNILSWVGASQYVVVASFIARRGIENHLHTLTINLNDCPGYKITRSRLELDIGKNAENLEIVEVSKFTSYQSDFHHMIVKSSKARRMSLCRIMLEHYNGEALQRGLLGHCQLENVVELKLRWEVIGDVLSLGGGIT</sequence>
<reference evidence="1 2" key="1">
    <citation type="journal article" date="2017" name="Genome Biol.">
        <title>New reference genome sequences of hot pepper reveal the massive evolution of plant disease-resistance genes by retroduplication.</title>
        <authorList>
            <person name="Kim S."/>
            <person name="Park J."/>
            <person name="Yeom S.I."/>
            <person name="Kim Y.M."/>
            <person name="Seo E."/>
            <person name="Kim K.T."/>
            <person name="Kim M.S."/>
            <person name="Lee J.M."/>
            <person name="Cheong K."/>
            <person name="Shin H.S."/>
            <person name="Kim S.B."/>
            <person name="Han K."/>
            <person name="Lee J."/>
            <person name="Park M."/>
            <person name="Lee H.A."/>
            <person name="Lee H.Y."/>
            <person name="Lee Y."/>
            <person name="Oh S."/>
            <person name="Lee J.H."/>
            <person name="Choi E."/>
            <person name="Choi E."/>
            <person name="Lee S.E."/>
            <person name="Jeon J."/>
            <person name="Kim H."/>
            <person name="Choi G."/>
            <person name="Song H."/>
            <person name="Lee J."/>
            <person name="Lee S.C."/>
            <person name="Kwon J.K."/>
            <person name="Lee H.Y."/>
            <person name="Koo N."/>
            <person name="Hong Y."/>
            <person name="Kim R.W."/>
            <person name="Kang W.H."/>
            <person name="Huh J.H."/>
            <person name="Kang B.C."/>
            <person name="Yang T.J."/>
            <person name="Lee Y.H."/>
            <person name="Bennetzen J.L."/>
            <person name="Choi D."/>
        </authorList>
    </citation>
    <scope>NUCLEOTIDE SEQUENCE [LARGE SCALE GENOMIC DNA]</scope>
    <source>
        <strain evidence="2">cv. PBC81</strain>
    </source>
</reference>
<keyword evidence="2" id="KW-1185">Reference proteome</keyword>
<proteinExistence type="predicted"/>
<comment type="caution">
    <text evidence="1">The sequence shown here is derived from an EMBL/GenBank/DDBJ whole genome shotgun (WGS) entry which is preliminary data.</text>
</comment>
<protein>
    <recommendedName>
        <fullName evidence="3">F-box domain-containing protein</fullName>
    </recommendedName>
</protein>
<reference evidence="2" key="2">
    <citation type="journal article" date="2017" name="J. Anim. Genet.">
        <title>Multiple reference genome sequences of hot pepper reveal the massive evolution of plant disease resistance genes by retroduplication.</title>
        <authorList>
            <person name="Kim S."/>
            <person name="Park J."/>
            <person name="Yeom S.-I."/>
            <person name="Kim Y.-M."/>
            <person name="Seo E."/>
            <person name="Kim K.-T."/>
            <person name="Kim M.-S."/>
            <person name="Lee J.M."/>
            <person name="Cheong K."/>
            <person name="Shin H.-S."/>
            <person name="Kim S.-B."/>
            <person name="Han K."/>
            <person name="Lee J."/>
            <person name="Park M."/>
            <person name="Lee H.-A."/>
            <person name="Lee H.-Y."/>
            <person name="Lee Y."/>
            <person name="Oh S."/>
            <person name="Lee J.H."/>
            <person name="Choi E."/>
            <person name="Choi E."/>
            <person name="Lee S.E."/>
            <person name="Jeon J."/>
            <person name="Kim H."/>
            <person name="Choi G."/>
            <person name="Song H."/>
            <person name="Lee J."/>
            <person name="Lee S.-C."/>
            <person name="Kwon J.-K."/>
            <person name="Lee H.-Y."/>
            <person name="Koo N."/>
            <person name="Hong Y."/>
            <person name="Kim R.W."/>
            <person name="Kang W.-H."/>
            <person name="Huh J.H."/>
            <person name="Kang B.-C."/>
            <person name="Yang T.-J."/>
            <person name="Lee Y.-H."/>
            <person name="Bennetzen J.L."/>
            <person name="Choi D."/>
        </authorList>
    </citation>
    <scope>NUCLEOTIDE SEQUENCE [LARGE SCALE GENOMIC DNA]</scope>
    <source>
        <strain evidence="2">cv. PBC81</strain>
    </source>
</reference>
<name>A0A2G2VUX7_CAPBA</name>
<evidence type="ECO:0000313" key="2">
    <source>
        <dbReference type="Proteomes" id="UP000224567"/>
    </source>
</evidence>
<gene>
    <name evidence="1" type="ORF">CQW23_24464</name>
</gene>
<evidence type="ECO:0008006" key="3">
    <source>
        <dbReference type="Google" id="ProtNLM"/>
    </source>
</evidence>